<organism evidence="1">
    <name type="scientific">marine sediment metagenome</name>
    <dbReference type="NCBI Taxonomy" id="412755"/>
    <lineage>
        <taxon>unclassified sequences</taxon>
        <taxon>metagenomes</taxon>
        <taxon>ecological metagenomes</taxon>
    </lineage>
</organism>
<sequence>ATPVFDRLAMTEKEGMIWTYKKNGIEPLAKHRF</sequence>
<reference evidence="1" key="1">
    <citation type="journal article" date="2014" name="Front. Microbiol.">
        <title>High frequency of phylogenetically diverse reductive dehalogenase-homologous genes in deep subseafloor sedimentary metagenomes.</title>
        <authorList>
            <person name="Kawai M."/>
            <person name="Futagami T."/>
            <person name="Toyoda A."/>
            <person name="Takaki Y."/>
            <person name="Nishi S."/>
            <person name="Hori S."/>
            <person name="Arai W."/>
            <person name="Tsubouchi T."/>
            <person name="Morono Y."/>
            <person name="Uchiyama I."/>
            <person name="Ito T."/>
            <person name="Fujiyama A."/>
            <person name="Inagaki F."/>
            <person name="Takami H."/>
        </authorList>
    </citation>
    <scope>NUCLEOTIDE SEQUENCE</scope>
    <source>
        <strain evidence="1">Expedition CK06-06</strain>
    </source>
</reference>
<protein>
    <submittedName>
        <fullName evidence="1">Uncharacterized protein</fullName>
    </submittedName>
</protein>
<dbReference type="AlphaFoldDB" id="X1KNZ1"/>
<feature type="non-terminal residue" evidence="1">
    <location>
        <position position="1"/>
    </location>
</feature>
<name>X1KNZ1_9ZZZZ</name>
<gene>
    <name evidence="1" type="ORF">S03H2_69185</name>
</gene>
<comment type="caution">
    <text evidence="1">The sequence shown here is derived from an EMBL/GenBank/DDBJ whole genome shotgun (WGS) entry which is preliminary data.</text>
</comment>
<proteinExistence type="predicted"/>
<dbReference type="EMBL" id="BARU01045653">
    <property type="protein sequence ID" value="GAH95345.1"/>
    <property type="molecule type" value="Genomic_DNA"/>
</dbReference>
<accession>X1KNZ1</accession>
<evidence type="ECO:0000313" key="1">
    <source>
        <dbReference type="EMBL" id="GAH95345.1"/>
    </source>
</evidence>